<accession>A0AAV7P7C0</accession>
<dbReference type="Proteomes" id="UP001066276">
    <property type="component" value="Chromosome 7"/>
</dbReference>
<keyword evidence="3" id="KW-1185">Reference proteome</keyword>
<evidence type="ECO:0000313" key="2">
    <source>
        <dbReference type="EMBL" id="KAJ1123070.1"/>
    </source>
</evidence>
<organism evidence="2 3">
    <name type="scientific">Pleurodeles waltl</name>
    <name type="common">Iberian ribbed newt</name>
    <dbReference type="NCBI Taxonomy" id="8319"/>
    <lineage>
        <taxon>Eukaryota</taxon>
        <taxon>Metazoa</taxon>
        <taxon>Chordata</taxon>
        <taxon>Craniata</taxon>
        <taxon>Vertebrata</taxon>
        <taxon>Euteleostomi</taxon>
        <taxon>Amphibia</taxon>
        <taxon>Batrachia</taxon>
        <taxon>Caudata</taxon>
        <taxon>Salamandroidea</taxon>
        <taxon>Salamandridae</taxon>
        <taxon>Pleurodelinae</taxon>
        <taxon>Pleurodeles</taxon>
    </lineage>
</organism>
<comment type="caution">
    <text evidence="2">The sequence shown here is derived from an EMBL/GenBank/DDBJ whole genome shotgun (WGS) entry which is preliminary data.</text>
</comment>
<name>A0AAV7P7C0_PLEWA</name>
<feature type="region of interest" description="Disordered" evidence="1">
    <location>
        <begin position="1"/>
        <end position="190"/>
    </location>
</feature>
<feature type="compositionally biased region" description="Basic and acidic residues" evidence="1">
    <location>
        <begin position="136"/>
        <end position="160"/>
    </location>
</feature>
<dbReference type="EMBL" id="JANPWB010000011">
    <property type="protein sequence ID" value="KAJ1123070.1"/>
    <property type="molecule type" value="Genomic_DNA"/>
</dbReference>
<dbReference type="AlphaFoldDB" id="A0AAV7P7C0"/>
<proteinExistence type="predicted"/>
<feature type="compositionally biased region" description="Basic and acidic residues" evidence="1">
    <location>
        <begin position="177"/>
        <end position="190"/>
    </location>
</feature>
<gene>
    <name evidence="2" type="ORF">NDU88_001543</name>
</gene>
<evidence type="ECO:0000313" key="3">
    <source>
        <dbReference type="Proteomes" id="UP001066276"/>
    </source>
</evidence>
<sequence length="190" mass="21459">MNSGGRGTRTIRRTPGLVFDSLERSRSQDSYGPDIVKRIAGPGEHTNEPAMLPDKHGQARYGNSGRGGRSGKKEEKRGKEKHRRTCAVAALNSPETFQGAALSIGSLPDPRDSEAVKGVGPPTQRREGRIPWWITKETERESRNEQWRTRNEDDLEDARTGLRQPGEEPESGFVWTRHREEDRWPRGAYE</sequence>
<evidence type="ECO:0000256" key="1">
    <source>
        <dbReference type="SAM" id="MobiDB-lite"/>
    </source>
</evidence>
<protein>
    <submittedName>
        <fullName evidence="2">Uncharacterized protein</fullName>
    </submittedName>
</protein>
<reference evidence="2" key="1">
    <citation type="journal article" date="2022" name="bioRxiv">
        <title>Sequencing and chromosome-scale assembly of the giantPleurodeles waltlgenome.</title>
        <authorList>
            <person name="Brown T."/>
            <person name="Elewa A."/>
            <person name="Iarovenko S."/>
            <person name="Subramanian E."/>
            <person name="Araus A.J."/>
            <person name="Petzold A."/>
            <person name="Susuki M."/>
            <person name="Suzuki K.-i.T."/>
            <person name="Hayashi T."/>
            <person name="Toyoda A."/>
            <person name="Oliveira C."/>
            <person name="Osipova E."/>
            <person name="Leigh N.D."/>
            <person name="Simon A."/>
            <person name="Yun M.H."/>
        </authorList>
    </citation>
    <scope>NUCLEOTIDE SEQUENCE</scope>
    <source>
        <strain evidence="2">20211129_DDA</strain>
        <tissue evidence="2">Liver</tissue>
    </source>
</reference>